<evidence type="ECO:0000313" key="6">
    <source>
        <dbReference type="Proteomes" id="UP000838821"/>
    </source>
</evidence>
<keyword evidence="1" id="KW-0805">Transcription regulation</keyword>
<dbReference type="SUPFAM" id="SSF51215">
    <property type="entry name" value="Regulatory protein AraC"/>
    <property type="match status" value="1"/>
</dbReference>
<dbReference type="Pfam" id="PF02311">
    <property type="entry name" value="AraC_binding"/>
    <property type="match status" value="1"/>
</dbReference>
<dbReference type="SUPFAM" id="SSF46689">
    <property type="entry name" value="Homeodomain-like"/>
    <property type="match status" value="2"/>
</dbReference>
<dbReference type="SMART" id="SM00342">
    <property type="entry name" value="HTH_ARAC"/>
    <property type="match status" value="1"/>
</dbReference>
<evidence type="ECO:0000259" key="4">
    <source>
        <dbReference type="PROSITE" id="PS01124"/>
    </source>
</evidence>
<dbReference type="EMBL" id="CAKMMW010000004">
    <property type="protein sequence ID" value="CAH1201842.1"/>
    <property type="molecule type" value="Genomic_DNA"/>
</dbReference>
<keyword evidence="3" id="KW-0804">Transcription</keyword>
<evidence type="ECO:0000256" key="3">
    <source>
        <dbReference type="ARBA" id="ARBA00023163"/>
    </source>
</evidence>
<dbReference type="InterPro" id="IPR018060">
    <property type="entry name" value="HTH_AraC"/>
</dbReference>
<dbReference type="InterPro" id="IPR014710">
    <property type="entry name" value="RmlC-like_jellyroll"/>
</dbReference>
<feature type="domain" description="HTH araC/xylS-type" evidence="4">
    <location>
        <begin position="195"/>
        <end position="293"/>
    </location>
</feature>
<dbReference type="PROSITE" id="PS01124">
    <property type="entry name" value="HTH_ARAC_FAMILY_2"/>
    <property type="match status" value="1"/>
</dbReference>
<accession>A0ABM9C3T5</accession>
<dbReference type="Gene3D" id="1.10.10.60">
    <property type="entry name" value="Homeodomain-like"/>
    <property type="match status" value="2"/>
</dbReference>
<dbReference type="InterPro" id="IPR037923">
    <property type="entry name" value="HTH-like"/>
</dbReference>
<protein>
    <submittedName>
        <fullName evidence="5">HTH-type transcriptional activator RhaR</fullName>
    </submittedName>
</protein>
<dbReference type="RefSeq" id="WP_236286452.1">
    <property type="nucleotide sequence ID" value="NZ_CAKMMW010000004.1"/>
</dbReference>
<evidence type="ECO:0000313" key="5">
    <source>
        <dbReference type="EMBL" id="CAH1201842.1"/>
    </source>
</evidence>
<keyword evidence="2" id="KW-0238">DNA-binding</keyword>
<name>A0ABM9C3T5_9BACL</name>
<evidence type="ECO:0000256" key="1">
    <source>
        <dbReference type="ARBA" id="ARBA00023015"/>
    </source>
</evidence>
<dbReference type="Pfam" id="PF12833">
    <property type="entry name" value="HTH_18"/>
    <property type="match status" value="1"/>
</dbReference>
<dbReference type="PANTHER" id="PTHR43280">
    <property type="entry name" value="ARAC-FAMILY TRANSCRIPTIONAL REGULATOR"/>
    <property type="match status" value="1"/>
</dbReference>
<dbReference type="InterPro" id="IPR020449">
    <property type="entry name" value="Tscrpt_reg_AraC-type_HTH"/>
</dbReference>
<dbReference type="PANTHER" id="PTHR43280:SF28">
    <property type="entry name" value="HTH-TYPE TRANSCRIPTIONAL ACTIVATOR RHAS"/>
    <property type="match status" value="1"/>
</dbReference>
<dbReference type="InterPro" id="IPR009057">
    <property type="entry name" value="Homeodomain-like_sf"/>
</dbReference>
<dbReference type="PRINTS" id="PR00032">
    <property type="entry name" value="HTHARAC"/>
</dbReference>
<evidence type="ECO:0000256" key="2">
    <source>
        <dbReference type="ARBA" id="ARBA00023125"/>
    </source>
</evidence>
<gene>
    <name evidence="5" type="primary">rhaR_38</name>
    <name evidence="5" type="ORF">PAECIP111891_01830</name>
</gene>
<sequence length="305" mass="35380">MTMKRIITESGGHLYFVPELPLYVNRVHESFDMQQHTHDFIEISYVAEGRGSHYIENVSMNVTKGDLFFLPVGISHVFRPASTNQNKPLIVYNCIFTQAWMNQLLQHAAIMGEQEIPLFFQKATDPHGGVEFLSFHEQNGEFQPLFERLHFEYKARRAGFITVMQSCVEQLFVYMHRAKFDPDSSVPHNSMKSIENLLTYIRMNCSDPITLVEAAAKLSLSERQLQRQLKKLTGMSYTTYVQHARLEACCQYLRESSDKISDIAALVGYQDMKFFNQLFKKMIGVTPRQYRQQQAERKKPLTSIE</sequence>
<comment type="caution">
    <text evidence="5">The sequence shown here is derived from an EMBL/GenBank/DDBJ whole genome shotgun (WGS) entry which is preliminary data.</text>
</comment>
<keyword evidence="6" id="KW-1185">Reference proteome</keyword>
<dbReference type="InterPro" id="IPR003313">
    <property type="entry name" value="AraC-bd"/>
</dbReference>
<dbReference type="Proteomes" id="UP000838821">
    <property type="component" value="Unassembled WGS sequence"/>
</dbReference>
<proteinExistence type="predicted"/>
<dbReference type="Gene3D" id="2.60.120.10">
    <property type="entry name" value="Jelly Rolls"/>
    <property type="match status" value="1"/>
</dbReference>
<reference evidence="5" key="1">
    <citation type="submission" date="2022-01" db="EMBL/GenBank/DDBJ databases">
        <authorList>
            <person name="Criscuolo A."/>
        </authorList>
    </citation>
    <scope>NUCLEOTIDE SEQUENCE</scope>
    <source>
        <strain evidence="5">CIP111891</strain>
    </source>
</reference>
<organism evidence="5 6">
    <name type="scientific">Paenibacillus allorhizoplanae</name>
    <dbReference type="NCBI Taxonomy" id="2905648"/>
    <lineage>
        <taxon>Bacteria</taxon>
        <taxon>Bacillati</taxon>
        <taxon>Bacillota</taxon>
        <taxon>Bacilli</taxon>
        <taxon>Bacillales</taxon>
        <taxon>Paenibacillaceae</taxon>
        <taxon>Paenibacillus</taxon>
    </lineage>
</organism>